<keyword evidence="3" id="KW-0996">Nickel insertion</keyword>
<evidence type="ECO:0000256" key="3">
    <source>
        <dbReference type="HAMAP-Rule" id="MF_01384"/>
    </source>
</evidence>
<dbReference type="HAMAP" id="MF_01384">
    <property type="entry name" value="UreD"/>
    <property type="match status" value="1"/>
</dbReference>
<evidence type="ECO:0000313" key="4">
    <source>
        <dbReference type="EMBL" id="UJF32301.1"/>
    </source>
</evidence>
<reference evidence="4 5" key="1">
    <citation type="journal article" date="2024" name="Int. J. Syst. Evol. Microbiol.">
        <title>Paenibacillus hexagrammi sp. nov., a novel bacterium isolated from the gut content of Hexagrammos agrammus.</title>
        <authorList>
            <person name="Jung H.K."/>
            <person name="Kim D.G."/>
            <person name="Zin H."/>
            <person name="Park J."/>
            <person name="Jung H."/>
            <person name="Kim Y.O."/>
            <person name="Kong H.J."/>
            <person name="Kim J.W."/>
            <person name="Kim Y.S."/>
        </authorList>
    </citation>
    <scope>NUCLEOTIDE SEQUENCE [LARGE SCALE GENOMIC DNA]</scope>
    <source>
        <strain evidence="4 5">YPD9-1</strain>
    </source>
</reference>
<keyword evidence="2 3" id="KW-0143">Chaperone</keyword>
<organism evidence="4 5">
    <name type="scientific">Paenibacillus hexagrammi</name>
    <dbReference type="NCBI Taxonomy" id="2908839"/>
    <lineage>
        <taxon>Bacteria</taxon>
        <taxon>Bacillati</taxon>
        <taxon>Bacillota</taxon>
        <taxon>Bacilli</taxon>
        <taxon>Bacillales</taxon>
        <taxon>Paenibacillaceae</taxon>
        <taxon>Paenibacillus</taxon>
    </lineage>
</organism>
<accession>A0ABY3SGH2</accession>
<sequence>MPRVTGEIRAEFAVRGGRTQLVGKYQTSPLKIAKTFRYENETLLPDKNTEDQLGVYVMDCSPGLMAGDHYELNWRIGPGAKVFLTNQSFTKIHPAKDGVGSTQKQVIMLDQDALLEYIPEPVMLYKDACYAGETEVYASAGSTLVWTDVLCPGRAQRGEIFQYESYANRLKVSYEGELIFYQNQQVLPSEMKLDAPGSWGPDTHMGSLFVCSDRIGLRQLERLNEQLSALNVREVRYGASLTYKHGLMLTVLGRNAWQLQDLLTKAWVILRSSLLSLAPLTIHK</sequence>
<keyword evidence="3" id="KW-0963">Cytoplasm</keyword>
<dbReference type="EMBL" id="CP090978">
    <property type="protein sequence ID" value="UJF32301.1"/>
    <property type="molecule type" value="Genomic_DNA"/>
</dbReference>
<dbReference type="PANTHER" id="PTHR33643:SF1">
    <property type="entry name" value="UREASE ACCESSORY PROTEIN D"/>
    <property type="match status" value="1"/>
</dbReference>
<evidence type="ECO:0000256" key="1">
    <source>
        <dbReference type="ARBA" id="ARBA00007177"/>
    </source>
</evidence>
<dbReference type="RefSeq" id="WP_235118645.1">
    <property type="nucleotide sequence ID" value="NZ_CP090978.1"/>
</dbReference>
<proteinExistence type="inferred from homology"/>
<comment type="function">
    <text evidence="3">Required for maturation of urease via the functional incorporation of the urease nickel metallocenter.</text>
</comment>
<comment type="similarity">
    <text evidence="1 3">Belongs to the UreD family.</text>
</comment>
<comment type="subunit">
    <text evidence="3">UreD, UreF and UreG form a complex that acts as a GTP-hydrolysis-dependent molecular chaperone, activating the urease apoprotein by helping to assemble the nickel containing metallocenter of UreC. The UreE protein probably delivers the nickel.</text>
</comment>
<dbReference type="Proteomes" id="UP001649230">
    <property type="component" value="Chromosome"/>
</dbReference>
<protein>
    <recommendedName>
        <fullName evidence="3">Urease accessory protein UreD</fullName>
    </recommendedName>
</protein>
<evidence type="ECO:0000313" key="5">
    <source>
        <dbReference type="Proteomes" id="UP001649230"/>
    </source>
</evidence>
<dbReference type="PANTHER" id="PTHR33643">
    <property type="entry name" value="UREASE ACCESSORY PROTEIN D"/>
    <property type="match status" value="1"/>
</dbReference>
<keyword evidence="5" id="KW-1185">Reference proteome</keyword>
<gene>
    <name evidence="3" type="primary">ureD</name>
    <name evidence="4" type="ORF">L0M14_21685</name>
</gene>
<dbReference type="Pfam" id="PF01774">
    <property type="entry name" value="UreD"/>
    <property type="match status" value="1"/>
</dbReference>
<evidence type="ECO:0000256" key="2">
    <source>
        <dbReference type="ARBA" id="ARBA00023186"/>
    </source>
</evidence>
<name>A0ABY3SGH2_9BACL</name>
<dbReference type="InterPro" id="IPR002669">
    <property type="entry name" value="UreD"/>
</dbReference>
<comment type="subcellular location">
    <subcellularLocation>
        <location evidence="3">Cytoplasm</location>
    </subcellularLocation>
</comment>